<accession>A0A8T0IC29</accession>
<dbReference type="PANTHER" id="PTHR11017">
    <property type="entry name" value="LEUCINE-RICH REPEAT-CONTAINING PROTEIN"/>
    <property type="match status" value="1"/>
</dbReference>
<dbReference type="InterPro" id="IPR011990">
    <property type="entry name" value="TPR-like_helical_dom_sf"/>
</dbReference>
<dbReference type="InterPro" id="IPR002182">
    <property type="entry name" value="NB-ARC"/>
</dbReference>
<name>A0A8T0IC29_CERPU</name>
<keyword evidence="5" id="KW-1185">Reference proteome</keyword>
<dbReference type="Gene3D" id="3.40.50.10140">
    <property type="entry name" value="Toll/interleukin-1 receptor homology (TIR) domain"/>
    <property type="match status" value="1"/>
</dbReference>
<dbReference type="PROSITE" id="PS50104">
    <property type="entry name" value="TIR"/>
    <property type="match status" value="1"/>
</dbReference>
<dbReference type="Pfam" id="PF23282">
    <property type="entry name" value="WHD_ROQ1"/>
    <property type="match status" value="1"/>
</dbReference>
<dbReference type="InterPro" id="IPR019734">
    <property type="entry name" value="TPR_rpt"/>
</dbReference>
<proteinExistence type="predicted"/>
<dbReference type="GO" id="GO:0007165">
    <property type="term" value="P:signal transduction"/>
    <property type="evidence" value="ECO:0007669"/>
    <property type="project" value="InterPro"/>
</dbReference>
<dbReference type="EMBL" id="CM026424">
    <property type="protein sequence ID" value="KAG0580497.1"/>
    <property type="molecule type" value="Genomic_DNA"/>
</dbReference>
<dbReference type="InterPro" id="IPR058192">
    <property type="entry name" value="WHD_ROQ1-like"/>
</dbReference>
<keyword evidence="1" id="KW-0433">Leucine-rich repeat</keyword>
<dbReference type="SUPFAM" id="SSF52540">
    <property type="entry name" value="P-loop containing nucleoside triphosphate hydrolases"/>
    <property type="match status" value="1"/>
</dbReference>
<protein>
    <recommendedName>
        <fullName evidence="3">TIR domain-containing protein</fullName>
    </recommendedName>
</protein>
<dbReference type="InterPro" id="IPR042197">
    <property type="entry name" value="Apaf_helical"/>
</dbReference>
<dbReference type="Gene3D" id="1.25.40.10">
    <property type="entry name" value="Tetratricopeptide repeat domain"/>
    <property type="match status" value="2"/>
</dbReference>
<dbReference type="SUPFAM" id="SSF52058">
    <property type="entry name" value="L domain-like"/>
    <property type="match status" value="1"/>
</dbReference>
<dbReference type="SUPFAM" id="SSF52200">
    <property type="entry name" value="Toll/Interleukin receptor TIR domain"/>
    <property type="match status" value="1"/>
</dbReference>
<dbReference type="SMART" id="SM00028">
    <property type="entry name" value="TPR"/>
    <property type="match status" value="4"/>
</dbReference>
<dbReference type="Pfam" id="PF00931">
    <property type="entry name" value="NB-ARC"/>
    <property type="match status" value="1"/>
</dbReference>
<dbReference type="SUPFAM" id="SSF48452">
    <property type="entry name" value="TPR-like"/>
    <property type="match status" value="1"/>
</dbReference>
<evidence type="ECO:0000259" key="3">
    <source>
        <dbReference type="PROSITE" id="PS50104"/>
    </source>
</evidence>
<evidence type="ECO:0000256" key="2">
    <source>
        <dbReference type="PROSITE-ProRule" id="PRU00339"/>
    </source>
</evidence>
<feature type="repeat" description="TPR" evidence="2">
    <location>
        <begin position="1155"/>
        <end position="1188"/>
    </location>
</feature>
<dbReference type="PRINTS" id="PR00364">
    <property type="entry name" value="DISEASERSIST"/>
</dbReference>
<dbReference type="InterPro" id="IPR032675">
    <property type="entry name" value="LRR_dom_sf"/>
</dbReference>
<dbReference type="InterPro" id="IPR035897">
    <property type="entry name" value="Toll_tir_struct_dom_sf"/>
</dbReference>
<sequence length="1314" mass="147748">MSLASGNDALTSGLQPEETFDVFLNHRGPDVKHTFVKKLDEALRAAGVRPFLDASDLEHGKKTWDSILEAIRVAPVFICVFSPGYAESSWCLDELAEIYRSSGKQILPVFYNVKPFHLRRPENGPFAEGLSKQKDRHKEKVLEWMDCLSRSADLYGYELEKFSGSETNLVQAIVGKVLEYLKSLYPVALDERAAELSSILLQNLSKGSCTLGIFGMGGIGKTTLAEAVFKRLKGEFAASCFLADVTREVSKGDQGLLTLQRQLLSDFSGNNEVIVEDVSNGKSLLRQSLQSKRTLIVMDGVESFFPIDALWPSDSLGVGSCCIITTRDVEICLMFSPNLVCEVEFLKPSEAKQLFCWHAFGSTFAAQGFEELASEVALACGGHPLTLEIIGKLLYRERNRSIWKEVLEHLQKHDTLQDHNKLLQRLKISYDSLEPRHKDMFLDVACFLLGTSMRLCKDIWASLGWSGELGLRNLFKKSLVKIDDEQRLTMHDLLIDLGHTIITSEAELNPGKRSRLWMPESEETLLNEEVTEKVETFSLAESKTCLSNQNLNVMEVLRLLNLDGCEGNQLKFPRLLRYIRWQRLPMEMLPCEMLHMRKLVVLDLTSSKLTRLWDPDSNVMFPKLQSLILDGCKDLKDIPTSISGSKQLHALYLEHCSSLENLPETIGQLTELVVLKLRGCTKLVHLPESIGGMSSLTHLDLTDCSNLVSLPETIGNCGVLSSLLLFRCCKLEGVPESVGRLRFLVRFESVLCNKITQFPDSMRDLHSLKVLKLSCSGTILPSFIEHLLGLHELCVHGPKLLELPSGICVLTRLQKLFLFECKFIESLPEDISAFKELTILNLAGCLSLKKLPDSLGELRNLRELNLLGCECLKNLPSTFGQLTGLCTLCLDGCYELVNLPDPSSISKLSRSCYITLYNFLLFRCEQNVRQGKCAKAEEDLSYLLSVKNDDPHLLEIQVFIEEAKQRKLKLVSMDVEMLRQEAHTKVLQNDMVQALEYIDRIVELEPHSELAFLTRAALRRLINDDKGMKEDIEKLSECTAARKLAGLTLPQDVLDRVDRYKILMLTDWKRSLLTLLDTGNNQEVKQLTLSADAQTESFPGKHALGRKNWKEVNDTQPEKAAALRLQASMKCFVLGDYYGALAHLEAARSHDPTNVLALSLLGRAKYFTGDYVGADAAYAQALAINPNHDDTLFHRGMLREAAYPFDLIGALSDYDKAIEANPYNCAVTYKARAKVKFKLGDFDGAAADLNLSYEMYPHPQTLQYKQGLEKWKEGKFEEALDDFEVPYHFLPNPCILRYKEGPESDGKMKDNMVT</sequence>
<dbReference type="Gene3D" id="3.40.50.300">
    <property type="entry name" value="P-loop containing nucleotide triphosphate hydrolases"/>
    <property type="match status" value="1"/>
</dbReference>
<organism evidence="4 5">
    <name type="scientific">Ceratodon purpureus</name>
    <name type="common">Fire moss</name>
    <name type="synonym">Dicranum purpureum</name>
    <dbReference type="NCBI Taxonomy" id="3225"/>
    <lineage>
        <taxon>Eukaryota</taxon>
        <taxon>Viridiplantae</taxon>
        <taxon>Streptophyta</taxon>
        <taxon>Embryophyta</taxon>
        <taxon>Bryophyta</taxon>
        <taxon>Bryophytina</taxon>
        <taxon>Bryopsida</taxon>
        <taxon>Dicranidae</taxon>
        <taxon>Pseudoditrichales</taxon>
        <taxon>Ditrichaceae</taxon>
        <taxon>Ceratodon</taxon>
    </lineage>
</organism>
<dbReference type="OrthoDB" id="1357022at2759"/>
<dbReference type="SMART" id="SM00255">
    <property type="entry name" value="TIR"/>
    <property type="match status" value="1"/>
</dbReference>
<dbReference type="GO" id="GO:0006952">
    <property type="term" value="P:defense response"/>
    <property type="evidence" value="ECO:0007669"/>
    <property type="project" value="InterPro"/>
</dbReference>
<dbReference type="Pfam" id="PF14559">
    <property type="entry name" value="TPR_19"/>
    <property type="match status" value="1"/>
</dbReference>
<dbReference type="InterPro" id="IPR000157">
    <property type="entry name" value="TIR_dom"/>
</dbReference>
<dbReference type="InterPro" id="IPR044974">
    <property type="entry name" value="Disease_R_plants"/>
</dbReference>
<evidence type="ECO:0000256" key="1">
    <source>
        <dbReference type="ARBA" id="ARBA00022614"/>
    </source>
</evidence>
<keyword evidence="2" id="KW-0802">TPR repeat</keyword>
<dbReference type="PANTHER" id="PTHR11017:SF385">
    <property type="entry name" value="DISEASE RESISTANCE PROTEIN (TIR-NBS-LRR CLASS)-RELATED"/>
    <property type="match status" value="1"/>
</dbReference>
<dbReference type="InterPro" id="IPR027417">
    <property type="entry name" value="P-loop_NTPase"/>
</dbReference>
<evidence type="ECO:0000313" key="4">
    <source>
        <dbReference type="EMBL" id="KAG0580497.1"/>
    </source>
</evidence>
<evidence type="ECO:0000313" key="5">
    <source>
        <dbReference type="Proteomes" id="UP000822688"/>
    </source>
</evidence>
<gene>
    <name evidence="4" type="ORF">KC19_4G177500</name>
</gene>
<dbReference type="Gene3D" id="1.10.8.430">
    <property type="entry name" value="Helical domain of apoptotic protease-activating factors"/>
    <property type="match status" value="1"/>
</dbReference>
<dbReference type="PROSITE" id="PS50005">
    <property type="entry name" value="TPR"/>
    <property type="match status" value="1"/>
</dbReference>
<reference evidence="4" key="1">
    <citation type="submission" date="2020-06" db="EMBL/GenBank/DDBJ databases">
        <title>WGS assembly of Ceratodon purpureus strain R40.</title>
        <authorList>
            <person name="Carey S.B."/>
            <person name="Jenkins J."/>
            <person name="Shu S."/>
            <person name="Lovell J.T."/>
            <person name="Sreedasyam A."/>
            <person name="Maumus F."/>
            <person name="Tiley G.P."/>
            <person name="Fernandez-Pozo N."/>
            <person name="Barry K."/>
            <person name="Chen C."/>
            <person name="Wang M."/>
            <person name="Lipzen A."/>
            <person name="Daum C."/>
            <person name="Saski C.A."/>
            <person name="Payton A.C."/>
            <person name="Mcbreen J.C."/>
            <person name="Conrad R.E."/>
            <person name="Kollar L.M."/>
            <person name="Olsson S."/>
            <person name="Huttunen S."/>
            <person name="Landis J.B."/>
            <person name="Wickett N.J."/>
            <person name="Johnson M.G."/>
            <person name="Rensing S.A."/>
            <person name="Grimwood J."/>
            <person name="Schmutz J."/>
            <person name="Mcdaniel S.F."/>
        </authorList>
    </citation>
    <scope>NUCLEOTIDE SEQUENCE</scope>
    <source>
        <strain evidence="4">R40</strain>
    </source>
</reference>
<dbReference type="Proteomes" id="UP000822688">
    <property type="component" value="Chromosome 4"/>
</dbReference>
<dbReference type="Gene3D" id="3.80.10.10">
    <property type="entry name" value="Ribonuclease Inhibitor"/>
    <property type="match status" value="2"/>
</dbReference>
<dbReference type="GO" id="GO:0043531">
    <property type="term" value="F:ADP binding"/>
    <property type="evidence" value="ECO:0007669"/>
    <property type="project" value="InterPro"/>
</dbReference>
<feature type="domain" description="TIR" evidence="3">
    <location>
        <begin position="18"/>
        <end position="181"/>
    </location>
</feature>
<dbReference type="Pfam" id="PF01582">
    <property type="entry name" value="TIR"/>
    <property type="match status" value="1"/>
</dbReference>
<comment type="caution">
    <text evidence="4">The sequence shown here is derived from an EMBL/GenBank/DDBJ whole genome shotgun (WGS) entry which is preliminary data.</text>
</comment>